<name>A0A161R3R3_9PROT</name>
<sequence>MHEIVNAIFYVLRVRIIWRLLPKSFLPMPAFFGWLLRFRCKRVFEIINHHLVMRDRERGGREVSPSTAIMDSQSV</sequence>
<dbReference type="EMBL" id="LPZR01000156">
    <property type="protein sequence ID" value="KYO52447.1"/>
    <property type="molecule type" value="Genomic_DNA"/>
</dbReference>
<proteinExistence type="predicted"/>
<accession>A0A161R3R3</accession>
<organism evidence="1 2">
    <name type="scientific">Tistrella mobilis</name>
    <dbReference type="NCBI Taxonomy" id="171437"/>
    <lineage>
        <taxon>Bacteria</taxon>
        <taxon>Pseudomonadati</taxon>
        <taxon>Pseudomonadota</taxon>
        <taxon>Alphaproteobacteria</taxon>
        <taxon>Geminicoccales</taxon>
        <taxon>Geminicoccaceae</taxon>
        <taxon>Tistrella</taxon>
    </lineage>
</organism>
<dbReference type="Proteomes" id="UP000075787">
    <property type="component" value="Unassembled WGS sequence"/>
</dbReference>
<evidence type="ECO:0000313" key="2">
    <source>
        <dbReference type="Proteomes" id="UP000075787"/>
    </source>
</evidence>
<protein>
    <submittedName>
        <fullName evidence="1">Transposase</fullName>
    </submittedName>
</protein>
<gene>
    <name evidence="1" type="ORF">AUP44_05560</name>
</gene>
<evidence type="ECO:0000313" key="1">
    <source>
        <dbReference type="EMBL" id="KYO52447.1"/>
    </source>
</evidence>
<comment type="caution">
    <text evidence="1">The sequence shown here is derived from an EMBL/GenBank/DDBJ whole genome shotgun (WGS) entry which is preliminary data.</text>
</comment>
<dbReference type="AlphaFoldDB" id="A0A161R3R3"/>
<reference evidence="1 2" key="1">
    <citation type="submission" date="2015-12" db="EMBL/GenBank/DDBJ databases">
        <title>Genome sequence of Tistrella mobilis MCCC 1A02139.</title>
        <authorList>
            <person name="Lu L."/>
            <person name="Lai Q."/>
            <person name="Shao Z."/>
            <person name="Qian P."/>
        </authorList>
    </citation>
    <scope>NUCLEOTIDE SEQUENCE [LARGE SCALE GENOMIC DNA]</scope>
    <source>
        <strain evidence="1 2">MCCC 1A02139</strain>
    </source>
</reference>